<evidence type="ECO:0000313" key="1">
    <source>
        <dbReference type="EMBL" id="CAG9828392.1"/>
    </source>
</evidence>
<dbReference type="PANTHER" id="PTHR47027">
    <property type="entry name" value="REVERSE TRANSCRIPTASE DOMAIN-CONTAINING PROTEIN"/>
    <property type="match status" value="1"/>
</dbReference>
<dbReference type="PANTHER" id="PTHR47027:SF20">
    <property type="entry name" value="REVERSE TRANSCRIPTASE-LIKE PROTEIN WITH RNA-DIRECTED DNA POLYMERASE DOMAIN"/>
    <property type="match status" value="1"/>
</dbReference>
<gene>
    <name evidence="1" type="ORF">DIABBA_LOCUS2316</name>
</gene>
<reference evidence="1" key="1">
    <citation type="submission" date="2022-01" db="EMBL/GenBank/DDBJ databases">
        <authorList>
            <person name="King R."/>
        </authorList>
    </citation>
    <scope>NUCLEOTIDE SEQUENCE</scope>
</reference>
<protein>
    <recommendedName>
        <fullName evidence="3">Reverse transcriptase domain-containing protein</fullName>
    </recommendedName>
</protein>
<dbReference type="AlphaFoldDB" id="A0A9N9SSI1"/>
<dbReference type="OrthoDB" id="6751905at2759"/>
<proteinExistence type="predicted"/>
<dbReference type="Proteomes" id="UP001153709">
    <property type="component" value="Chromosome 10"/>
</dbReference>
<evidence type="ECO:0008006" key="3">
    <source>
        <dbReference type="Google" id="ProtNLM"/>
    </source>
</evidence>
<sequence length="93" mass="11280">MRVTLKIFLRILHNRVRRKCQEYLEDIQFSFRNAMGTREALFALNTLLQKCRDQIKDVFACFKDFEKAFDKVHYVKLMQILKNIEIVKFGDKY</sequence>
<organism evidence="1 2">
    <name type="scientific">Diabrotica balteata</name>
    <name type="common">Banded cucumber beetle</name>
    <dbReference type="NCBI Taxonomy" id="107213"/>
    <lineage>
        <taxon>Eukaryota</taxon>
        <taxon>Metazoa</taxon>
        <taxon>Ecdysozoa</taxon>
        <taxon>Arthropoda</taxon>
        <taxon>Hexapoda</taxon>
        <taxon>Insecta</taxon>
        <taxon>Pterygota</taxon>
        <taxon>Neoptera</taxon>
        <taxon>Endopterygota</taxon>
        <taxon>Coleoptera</taxon>
        <taxon>Polyphaga</taxon>
        <taxon>Cucujiformia</taxon>
        <taxon>Chrysomeloidea</taxon>
        <taxon>Chrysomelidae</taxon>
        <taxon>Galerucinae</taxon>
        <taxon>Diabroticina</taxon>
        <taxon>Diabroticites</taxon>
        <taxon>Diabrotica</taxon>
    </lineage>
</organism>
<dbReference type="EMBL" id="OU898285">
    <property type="protein sequence ID" value="CAG9828392.1"/>
    <property type="molecule type" value="Genomic_DNA"/>
</dbReference>
<keyword evidence="2" id="KW-1185">Reference proteome</keyword>
<name>A0A9N9SSI1_DIABA</name>
<evidence type="ECO:0000313" key="2">
    <source>
        <dbReference type="Proteomes" id="UP001153709"/>
    </source>
</evidence>
<accession>A0A9N9SSI1</accession>